<dbReference type="PANTHER" id="PTHR43790:SF9">
    <property type="entry name" value="GALACTOFURANOSE TRANSPORTER ATP-BINDING PROTEIN YTFR"/>
    <property type="match status" value="1"/>
</dbReference>
<dbReference type="Gene3D" id="3.40.50.300">
    <property type="entry name" value="P-loop containing nucleotide triphosphate hydrolases"/>
    <property type="match status" value="2"/>
</dbReference>
<dbReference type="SUPFAM" id="SSF52540">
    <property type="entry name" value="P-loop containing nucleoside triphosphate hydrolases"/>
    <property type="match status" value="2"/>
</dbReference>
<dbReference type="CDD" id="cd03216">
    <property type="entry name" value="ABC_Carb_Monos_I"/>
    <property type="match status" value="1"/>
</dbReference>
<reference evidence="7 8" key="1">
    <citation type="submission" date="2014-10" db="EMBL/GenBank/DDBJ databases">
        <title>Genome sequence of Erwinia typographi M043b.</title>
        <authorList>
            <person name="Chan K.-G."/>
            <person name="Tan W.-S."/>
        </authorList>
    </citation>
    <scope>NUCLEOTIDE SEQUENCE [LARGE SCALE GENOMIC DNA]</scope>
    <source>
        <strain evidence="7 8">M043b</strain>
    </source>
</reference>
<evidence type="ECO:0000256" key="4">
    <source>
        <dbReference type="ARBA" id="ARBA00022741"/>
    </source>
</evidence>
<dbReference type="GO" id="GO:0005524">
    <property type="term" value="F:ATP binding"/>
    <property type="evidence" value="ECO:0007669"/>
    <property type="project" value="UniProtKB-KW"/>
</dbReference>
<keyword evidence="5" id="KW-0067">ATP-binding</keyword>
<feature type="domain" description="ABC transporter" evidence="6">
    <location>
        <begin position="5"/>
        <end position="240"/>
    </location>
</feature>
<dbReference type="InterPro" id="IPR003439">
    <property type="entry name" value="ABC_transporter-like_ATP-bd"/>
</dbReference>
<dbReference type="InterPro" id="IPR003593">
    <property type="entry name" value="AAA+_ATPase"/>
</dbReference>
<dbReference type="STRING" id="371042.NG99_14540"/>
<dbReference type="PROSITE" id="PS00211">
    <property type="entry name" value="ABC_TRANSPORTER_1"/>
    <property type="match status" value="1"/>
</dbReference>
<sequence length="506" mass="54840">MSKEIQLLAVAKSYGPTVALEKVTMTLQPGQVQAILGENGAGKSTLVKILSGVVSPDSGSMTMDGEIYAPRSLHHARMLGVSTAFQELSLLPNLSVAQNFFLPHALKNTLGMPAKKRMQQQTEAILHNHDVFDIAPDIAVENLSLAARQRVEIVRAMHLNPKLLILDEPTGALADVDWLFRLVHRLTALGSSVLYISHRLAEIREIASHATVLRSGKSIDTVNLQQVTNDDIFALMVGRRAGQATQAHSRELPTTRNQRLVTNDLCGVAFQDVSFELHDGEILGVAALEGQGQRELFRSLAGLMPASAGQMVLQGKVVTLRNPREALSAHSGIAFVPEDRKSEGIFPSLSTAANVTPSVLSRFTRLGMVNREKERVAISSVAQQVELSQRYLNFKIGALSGGNQQKALIARALLSGAKTLLLYDPTRGVDVGTKEIIYHAIRQFVGDGGSVLVYSTDLPELQALVDRCLIMYQGRIVDERTGGNMDESEMVSLMTGNAARSEVVSA</sequence>
<dbReference type="AlphaFoldDB" id="A0A0A4A326"/>
<name>A0A0A4A326_9GAMM</name>
<dbReference type="PANTHER" id="PTHR43790">
    <property type="entry name" value="CARBOHYDRATE TRANSPORT ATP-BINDING PROTEIN MG119-RELATED"/>
    <property type="match status" value="1"/>
</dbReference>
<comment type="similarity">
    <text evidence="1">Belongs to the ABC transporter superfamily. Drug exporter-2 (TC 3.A.1.117) family.</text>
</comment>
<evidence type="ECO:0000256" key="2">
    <source>
        <dbReference type="ARBA" id="ARBA00022448"/>
    </source>
</evidence>
<evidence type="ECO:0000256" key="1">
    <source>
        <dbReference type="ARBA" id="ARBA00006526"/>
    </source>
</evidence>
<evidence type="ECO:0000313" key="7">
    <source>
        <dbReference type="EMBL" id="KGT92318.1"/>
    </source>
</evidence>
<accession>A0A0A4A326</accession>
<comment type="caution">
    <text evidence="7">The sequence shown here is derived from an EMBL/GenBank/DDBJ whole genome shotgun (WGS) entry which is preliminary data.</text>
</comment>
<dbReference type="GO" id="GO:0016887">
    <property type="term" value="F:ATP hydrolysis activity"/>
    <property type="evidence" value="ECO:0007669"/>
    <property type="project" value="InterPro"/>
</dbReference>
<evidence type="ECO:0000256" key="3">
    <source>
        <dbReference type="ARBA" id="ARBA00022737"/>
    </source>
</evidence>
<evidence type="ECO:0000259" key="6">
    <source>
        <dbReference type="PROSITE" id="PS50893"/>
    </source>
</evidence>
<dbReference type="CDD" id="cd03215">
    <property type="entry name" value="ABC_Carb_Monos_II"/>
    <property type="match status" value="1"/>
</dbReference>
<keyword evidence="2" id="KW-0813">Transport</keyword>
<evidence type="ECO:0000256" key="5">
    <source>
        <dbReference type="ARBA" id="ARBA00022840"/>
    </source>
</evidence>
<dbReference type="SMART" id="SM00382">
    <property type="entry name" value="AAA"/>
    <property type="match status" value="1"/>
</dbReference>
<evidence type="ECO:0000313" key="8">
    <source>
        <dbReference type="Proteomes" id="UP000030351"/>
    </source>
</evidence>
<dbReference type="InterPro" id="IPR050107">
    <property type="entry name" value="ABC_carbohydrate_import_ATPase"/>
</dbReference>
<gene>
    <name evidence="7" type="ORF">NG99_14540</name>
</gene>
<dbReference type="InterPro" id="IPR017871">
    <property type="entry name" value="ABC_transporter-like_CS"/>
</dbReference>
<keyword evidence="8" id="KW-1185">Reference proteome</keyword>
<proteinExistence type="inferred from homology"/>
<protein>
    <recommendedName>
        <fullName evidence="6">ABC transporter domain-containing protein</fullName>
    </recommendedName>
</protein>
<organism evidence="7 8">
    <name type="scientific">Erwinia typographi</name>
    <dbReference type="NCBI Taxonomy" id="371042"/>
    <lineage>
        <taxon>Bacteria</taxon>
        <taxon>Pseudomonadati</taxon>
        <taxon>Pseudomonadota</taxon>
        <taxon>Gammaproteobacteria</taxon>
        <taxon>Enterobacterales</taxon>
        <taxon>Erwiniaceae</taxon>
        <taxon>Erwinia</taxon>
    </lineage>
</organism>
<dbReference type="Pfam" id="PF00005">
    <property type="entry name" value="ABC_tran"/>
    <property type="match status" value="2"/>
</dbReference>
<feature type="domain" description="ABC transporter" evidence="6">
    <location>
        <begin position="255"/>
        <end position="498"/>
    </location>
</feature>
<dbReference type="EMBL" id="JRUQ01000041">
    <property type="protein sequence ID" value="KGT92318.1"/>
    <property type="molecule type" value="Genomic_DNA"/>
</dbReference>
<keyword evidence="3" id="KW-0677">Repeat</keyword>
<keyword evidence="4" id="KW-0547">Nucleotide-binding</keyword>
<dbReference type="eggNOG" id="COG1129">
    <property type="taxonomic scope" value="Bacteria"/>
</dbReference>
<dbReference type="InterPro" id="IPR027417">
    <property type="entry name" value="P-loop_NTPase"/>
</dbReference>
<dbReference type="PROSITE" id="PS50893">
    <property type="entry name" value="ABC_TRANSPORTER_2"/>
    <property type="match status" value="2"/>
</dbReference>
<dbReference type="Proteomes" id="UP000030351">
    <property type="component" value="Unassembled WGS sequence"/>
</dbReference>